<proteinExistence type="inferred from homology"/>
<dbReference type="GO" id="GO:0043041">
    <property type="term" value="P:amino acid activation for nonribosomal peptide biosynthetic process"/>
    <property type="evidence" value="ECO:0007669"/>
    <property type="project" value="TreeGrafter"/>
</dbReference>
<dbReference type="GO" id="GO:0005737">
    <property type="term" value="C:cytoplasm"/>
    <property type="evidence" value="ECO:0007669"/>
    <property type="project" value="TreeGrafter"/>
</dbReference>
<dbReference type="InterPro" id="IPR042099">
    <property type="entry name" value="ANL_N_sf"/>
</dbReference>
<protein>
    <submittedName>
        <fullName evidence="7">Amino acid adenylation domain-containing protein</fullName>
    </submittedName>
</protein>
<dbReference type="GO" id="GO:0031177">
    <property type="term" value="F:phosphopantetheine binding"/>
    <property type="evidence" value="ECO:0007669"/>
    <property type="project" value="InterPro"/>
</dbReference>
<dbReference type="SUPFAM" id="SSF56801">
    <property type="entry name" value="Acetyl-CoA synthetase-like"/>
    <property type="match status" value="1"/>
</dbReference>
<keyword evidence="8" id="KW-1185">Reference proteome</keyword>
<evidence type="ECO:0000256" key="2">
    <source>
        <dbReference type="ARBA" id="ARBA00006432"/>
    </source>
</evidence>
<keyword evidence="5" id="KW-1133">Transmembrane helix</keyword>
<organism evidence="7 8">
    <name type="scientific">Amazonocrinis nigriterrae CENA67</name>
    <dbReference type="NCBI Taxonomy" id="2794033"/>
    <lineage>
        <taxon>Bacteria</taxon>
        <taxon>Bacillati</taxon>
        <taxon>Cyanobacteriota</taxon>
        <taxon>Cyanophyceae</taxon>
        <taxon>Nostocales</taxon>
        <taxon>Nostocaceae</taxon>
        <taxon>Amazonocrinis</taxon>
        <taxon>Amazonocrinis nigriterrae</taxon>
    </lineage>
</organism>
<dbReference type="AlphaFoldDB" id="A0A8J7HPS2"/>
<dbReference type="FunFam" id="3.30.300.30:FF:000010">
    <property type="entry name" value="Enterobactin synthetase component F"/>
    <property type="match status" value="1"/>
</dbReference>
<dbReference type="InterPro" id="IPR045851">
    <property type="entry name" value="AMP-bd_C_sf"/>
</dbReference>
<dbReference type="InterPro" id="IPR036736">
    <property type="entry name" value="ACP-like_sf"/>
</dbReference>
<dbReference type="InterPro" id="IPR029058">
    <property type="entry name" value="AB_hydrolase_fold"/>
</dbReference>
<evidence type="ECO:0000256" key="1">
    <source>
        <dbReference type="ARBA" id="ARBA00001957"/>
    </source>
</evidence>
<dbReference type="InterPro" id="IPR001031">
    <property type="entry name" value="Thioesterase"/>
</dbReference>
<keyword evidence="4" id="KW-0597">Phosphoprotein</keyword>
<dbReference type="Gene3D" id="3.30.300.30">
    <property type="match status" value="1"/>
</dbReference>
<dbReference type="InterPro" id="IPR020845">
    <property type="entry name" value="AMP-binding_CS"/>
</dbReference>
<dbReference type="InterPro" id="IPR010071">
    <property type="entry name" value="AA_adenyl_dom"/>
</dbReference>
<gene>
    <name evidence="7" type="ORF">I8748_02740</name>
</gene>
<dbReference type="InterPro" id="IPR009081">
    <property type="entry name" value="PP-bd_ACP"/>
</dbReference>
<name>A0A8J7HPS2_9NOST</name>
<evidence type="ECO:0000313" key="8">
    <source>
        <dbReference type="Proteomes" id="UP000632766"/>
    </source>
</evidence>
<dbReference type="Pfam" id="PF00975">
    <property type="entry name" value="Thioesterase"/>
    <property type="match status" value="1"/>
</dbReference>
<dbReference type="Pfam" id="PF13193">
    <property type="entry name" value="AMP-binding_C"/>
    <property type="match status" value="1"/>
</dbReference>
<dbReference type="PROSITE" id="PS50075">
    <property type="entry name" value="CARRIER"/>
    <property type="match status" value="1"/>
</dbReference>
<dbReference type="InterPro" id="IPR020806">
    <property type="entry name" value="PKS_PP-bd"/>
</dbReference>
<dbReference type="PROSITE" id="PS00455">
    <property type="entry name" value="AMP_BINDING"/>
    <property type="match status" value="1"/>
</dbReference>
<dbReference type="FunFam" id="3.40.50.980:FF:000001">
    <property type="entry name" value="Non-ribosomal peptide synthetase"/>
    <property type="match status" value="1"/>
</dbReference>
<dbReference type="FunFam" id="1.10.1200.10:FF:000005">
    <property type="entry name" value="Nonribosomal peptide synthetase 1"/>
    <property type="match status" value="1"/>
</dbReference>
<dbReference type="Gene3D" id="3.40.50.12780">
    <property type="entry name" value="N-terminal domain of ligase-like"/>
    <property type="match status" value="1"/>
</dbReference>
<comment type="caution">
    <text evidence="7">The sequence shown here is derived from an EMBL/GenBank/DDBJ whole genome shotgun (WGS) entry which is preliminary data.</text>
</comment>
<feature type="transmembrane region" description="Helical" evidence="5">
    <location>
        <begin position="227"/>
        <end position="246"/>
    </location>
</feature>
<dbReference type="SUPFAM" id="SSF47336">
    <property type="entry name" value="ACP-like"/>
    <property type="match status" value="1"/>
</dbReference>
<dbReference type="EMBL" id="JAECZC010000002">
    <property type="protein sequence ID" value="MBH8561107.1"/>
    <property type="molecule type" value="Genomic_DNA"/>
</dbReference>
<dbReference type="SUPFAM" id="SSF53474">
    <property type="entry name" value="alpha/beta-Hydrolases"/>
    <property type="match status" value="1"/>
</dbReference>
<dbReference type="Gene3D" id="1.10.1200.10">
    <property type="entry name" value="ACP-like"/>
    <property type="match status" value="1"/>
</dbReference>
<dbReference type="RefSeq" id="WP_198123130.1">
    <property type="nucleotide sequence ID" value="NZ_JAECZC010000002.1"/>
</dbReference>
<comment type="cofactor">
    <cofactor evidence="1">
        <name>pantetheine 4'-phosphate</name>
        <dbReference type="ChEBI" id="CHEBI:47942"/>
    </cofactor>
</comment>
<dbReference type="CDD" id="cd05930">
    <property type="entry name" value="A_NRPS"/>
    <property type="match status" value="1"/>
</dbReference>
<comment type="similarity">
    <text evidence="2">Belongs to the ATP-dependent AMP-binding enzyme family.</text>
</comment>
<evidence type="ECO:0000256" key="3">
    <source>
        <dbReference type="ARBA" id="ARBA00022450"/>
    </source>
</evidence>
<evidence type="ECO:0000256" key="5">
    <source>
        <dbReference type="SAM" id="Phobius"/>
    </source>
</evidence>
<dbReference type="Pfam" id="PF00550">
    <property type="entry name" value="PP-binding"/>
    <property type="match status" value="1"/>
</dbReference>
<keyword evidence="5" id="KW-0472">Membrane</keyword>
<dbReference type="Pfam" id="PF00501">
    <property type="entry name" value="AMP-binding"/>
    <property type="match status" value="1"/>
</dbReference>
<dbReference type="Proteomes" id="UP000632766">
    <property type="component" value="Unassembled WGS sequence"/>
</dbReference>
<evidence type="ECO:0000313" key="7">
    <source>
        <dbReference type="EMBL" id="MBH8561107.1"/>
    </source>
</evidence>
<dbReference type="Gene3D" id="3.40.50.1820">
    <property type="entry name" value="alpha/beta hydrolase"/>
    <property type="match status" value="1"/>
</dbReference>
<dbReference type="NCBIfam" id="TIGR01733">
    <property type="entry name" value="AA-adenyl-dom"/>
    <property type="match status" value="1"/>
</dbReference>
<keyword evidence="5" id="KW-0812">Transmembrane</keyword>
<dbReference type="SMART" id="SM00823">
    <property type="entry name" value="PKS_PP"/>
    <property type="match status" value="1"/>
</dbReference>
<reference evidence="7 8" key="1">
    <citation type="journal article" date="2021" name="Int. J. Syst. Evol. Microbiol.">
        <title>Amazonocrinis nigriterrae gen. nov., sp. nov., Atlanticothrix silvestris gen. nov., sp. nov. and Dendronalium phyllosphericum gen. nov., sp. nov., nostocacean cyanobacteria from Brazilian environments.</title>
        <authorList>
            <person name="Alvarenga D.O."/>
            <person name="Andreote A.P.D."/>
            <person name="Branco L.H.Z."/>
            <person name="Delbaje E."/>
            <person name="Cruz R.B."/>
            <person name="Varani A.M."/>
            <person name="Fiore M.F."/>
        </authorList>
    </citation>
    <scope>NUCLEOTIDE SEQUENCE [LARGE SCALE GENOMIC DNA]</scope>
    <source>
        <strain evidence="7 8">CENA67</strain>
    </source>
</reference>
<evidence type="ECO:0000256" key="4">
    <source>
        <dbReference type="ARBA" id="ARBA00022553"/>
    </source>
</evidence>
<dbReference type="GO" id="GO:0044550">
    <property type="term" value="P:secondary metabolite biosynthetic process"/>
    <property type="evidence" value="ECO:0007669"/>
    <property type="project" value="TreeGrafter"/>
</dbReference>
<dbReference type="InterPro" id="IPR000873">
    <property type="entry name" value="AMP-dep_synth/lig_dom"/>
</dbReference>
<evidence type="ECO:0000259" key="6">
    <source>
        <dbReference type="PROSITE" id="PS50075"/>
    </source>
</evidence>
<feature type="domain" description="Carrier" evidence="6">
    <location>
        <begin position="546"/>
        <end position="621"/>
    </location>
</feature>
<dbReference type="PANTHER" id="PTHR45527:SF1">
    <property type="entry name" value="FATTY ACID SYNTHASE"/>
    <property type="match status" value="1"/>
</dbReference>
<accession>A0A8J7HPS2</accession>
<dbReference type="PANTHER" id="PTHR45527">
    <property type="entry name" value="NONRIBOSOMAL PEPTIDE SYNTHETASE"/>
    <property type="match status" value="1"/>
</dbReference>
<sequence>MINISRILPKMSVLRTFVCNHWLNTPQGFIKFQKTDIHQLIGSRFETIVKKYPQAIAVKNKTETLTYEELNNRANRLANSVLSQRGEKQEVIALLLEKSANFITSIFGILKTGKIFVPLDTGFPQERLAYILEDAQINLILTNNLNLSLANQLAVNGCQIFNIDDIDQEISSQNPDIEISPDAPAYLIYTSGSTGKPKGVIHNHHHSLHYCMNDTNTLLISPEDRVVFLYSCGALGGILCIFYTLLNGASLFIFNVKEDGFTNLKKWLIEEDITIYHSFATLFRHFVDTFTGTEQFPKIRLVKLGGEATLQRDIEAYKKYFSTKSILYASLGATETGTFCNFIVDHHSKITNSTVPIGYPVSDMQIVLLNEAGEEVGYGDIGEIAVKSKYLALGYWQKPEQTKAAFLPTSEDGEERIYRTGDLGRIEPDGCLIHMGRKDFQVKIRGFRIEVAEIEMALFKTGKLKEVVVVAREDIANDKKLVAYLVAQQQTKPTTQELRDYLRDKLPDYMIPSAFVFLDRLPLTPNGKVDRLALPAPSFTLENCVSPRDDLERQLIQIWESVLGIHPIGIQDNFFDLGGNSLLAVRIFAEIEQKFGHQLPLAALFPSGTVEELAQIIREKQNQSKACWSSLVKIQPQGSKPPLFLIHSLGGEILCYRNLATYLGVEQPVYGLQPQGLDGKQSPFVCIEDMAFHYIQEIQTIQPQGPYFLAGYSFGGVVAFEIAQQLHKQGQKVGLVAMFDTCRPGYSQRLSFWQRIPIHLDNLIQQGPHYIWHKAVGLSQVVSYHLQQGYKHYLNIAPQVLNAAVNSPQTEKYLDIIGANAQALSNYTFQKYPGNITLFRTEDKNRSDAVGVQYDPQFGWGDIVMGNLDIDYIHGSHLSLLDEPCVQVLAEKFRVCLEKAQMLI</sequence>
<dbReference type="InterPro" id="IPR025110">
    <property type="entry name" value="AMP-bd_C"/>
</dbReference>
<keyword evidence="3" id="KW-0596">Phosphopantetheine</keyword>